<evidence type="ECO:0000313" key="2">
    <source>
        <dbReference type="Proteomes" id="UP000694548"/>
    </source>
</evidence>
<reference evidence="1" key="1">
    <citation type="submission" date="2014-08" db="EMBL/GenBank/DDBJ databases">
        <authorList>
            <person name="Senf B."/>
            <person name="Petzold A."/>
            <person name="Downie B.R."/>
            <person name="Koch P."/>
            <person name="Platzer M."/>
        </authorList>
    </citation>
    <scope>NUCLEOTIDE SEQUENCE [LARGE SCALE GENOMIC DNA]</scope>
    <source>
        <strain evidence="1">GRZ</strain>
    </source>
</reference>
<protein>
    <submittedName>
        <fullName evidence="1">Uncharacterized protein</fullName>
    </submittedName>
</protein>
<keyword evidence="2" id="KW-1185">Reference proteome</keyword>
<organism evidence="1 2">
    <name type="scientific">Nothobranchius furzeri</name>
    <name type="common">Turquoise killifish</name>
    <dbReference type="NCBI Taxonomy" id="105023"/>
    <lineage>
        <taxon>Eukaryota</taxon>
        <taxon>Metazoa</taxon>
        <taxon>Chordata</taxon>
        <taxon>Craniata</taxon>
        <taxon>Vertebrata</taxon>
        <taxon>Euteleostomi</taxon>
        <taxon>Actinopterygii</taxon>
        <taxon>Neopterygii</taxon>
        <taxon>Teleostei</taxon>
        <taxon>Neoteleostei</taxon>
        <taxon>Acanthomorphata</taxon>
        <taxon>Ovalentaria</taxon>
        <taxon>Atherinomorphae</taxon>
        <taxon>Cyprinodontiformes</taxon>
        <taxon>Nothobranchiidae</taxon>
        <taxon>Nothobranchius</taxon>
    </lineage>
</organism>
<dbReference type="Proteomes" id="UP000694548">
    <property type="component" value="Chromosome sgr05"/>
</dbReference>
<proteinExistence type="predicted"/>
<dbReference type="Ensembl" id="ENSNFUT00015016624.1">
    <property type="protein sequence ID" value="ENSNFUP00015015871.1"/>
    <property type="gene ID" value="ENSNFUG00015007632.1"/>
</dbReference>
<reference evidence="1" key="2">
    <citation type="submission" date="2025-08" db="UniProtKB">
        <authorList>
            <consortium name="Ensembl"/>
        </authorList>
    </citation>
    <scope>IDENTIFICATION</scope>
</reference>
<evidence type="ECO:0000313" key="1">
    <source>
        <dbReference type="Ensembl" id="ENSNFUP00015015871.1"/>
    </source>
</evidence>
<reference evidence="1" key="3">
    <citation type="submission" date="2025-09" db="UniProtKB">
        <authorList>
            <consortium name="Ensembl"/>
        </authorList>
    </citation>
    <scope>IDENTIFICATION</scope>
</reference>
<dbReference type="GeneTree" id="ENSGT01150000289944"/>
<name>A0A8C6L592_NOTFU</name>
<sequence>MIKTHKRARVSSAEALVVLLPQRGHHHSQELAESCVDFRSEGFTQLTGNNHGDAVIIQVLHTIFQTVEDDFSMSGHFGICCYGVSIVEVSKTTKVSLSPGVDNQTFYARKVEPKKFLYLLHLCIKPTETCFFPCQF</sequence>
<dbReference type="AlphaFoldDB" id="A0A8C6L592"/>
<accession>A0A8C6L592</accession>